<accession>A0A562JI15</accession>
<dbReference type="InterPro" id="IPR047048">
    <property type="entry name" value="TlyA"/>
</dbReference>
<dbReference type="CDD" id="cd00165">
    <property type="entry name" value="S4"/>
    <property type="match status" value="1"/>
</dbReference>
<evidence type="ECO:0000256" key="2">
    <source>
        <dbReference type="ARBA" id="ARBA00029460"/>
    </source>
</evidence>
<organism evidence="5 6">
    <name type="scientific">Sedimentibacter saalensis</name>
    <dbReference type="NCBI Taxonomy" id="130788"/>
    <lineage>
        <taxon>Bacteria</taxon>
        <taxon>Bacillati</taxon>
        <taxon>Bacillota</taxon>
        <taxon>Tissierellia</taxon>
        <taxon>Sedimentibacter</taxon>
    </lineage>
</organism>
<name>A0A562JI15_9FIRM</name>
<dbReference type="Gene3D" id="3.40.50.150">
    <property type="entry name" value="Vaccinia Virus protein VP39"/>
    <property type="match status" value="1"/>
</dbReference>
<dbReference type="InterPro" id="IPR004538">
    <property type="entry name" value="Hemolysin_A/TlyA"/>
</dbReference>
<dbReference type="AlphaFoldDB" id="A0A562JI15"/>
<dbReference type="CDD" id="cd02440">
    <property type="entry name" value="AdoMet_MTases"/>
    <property type="match status" value="1"/>
</dbReference>
<dbReference type="InterPro" id="IPR002877">
    <property type="entry name" value="RNA_MeTrfase_FtsJ_dom"/>
</dbReference>
<evidence type="ECO:0000259" key="4">
    <source>
        <dbReference type="SMART" id="SM00363"/>
    </source>
</evidence>
<dbReference type="SUPFAM" id="SSF53335">
    <property type="entry name" value="S-adenosyl-L-methionine-dependent methyltransferases"/>
    <property type="match status" value="1"/>
</dbReference>
<dbReference type="PANTHER" id="PTHR32319:SF0">
    <property type="entry name" value="BACTERIAL HEMOLYSIN-LIKE PROTEIN"/>
    <property type="match status" value="1"/>
</dbReference>
<gene>
    <name evidence="5" type="ORF">LY60_00732</name>
</gene>
<evidence type="ECO:0000256" key="1">
    <source>
        <dbReference type="ARBA" id="ARBA00022884"/>
    </source>
</evidence>
<dbReference type="RefSeq" id="WP_145080112.1">
    <property type="nucleotide sequence ID" value="NZ_VLKH01000002.1"/>
</dbReference>
<dbReference type="InterPro" id="IPR036986">
    <property type="entry name" value="S4_RNA-bd_sf"/>
</dbReference>
<dbReference type="PANTHER" id="PTHR32319">
    <property type="entry name" value="BACTERIAL HEMOLYSIN-LIKE PROTEIN"/>
    <property type="match status" value="1"/>
</dbReference>
<keyword evidence="5" id="KW-0489">Methyltransferase</keyword>
<protein>
    <submittedName>
        <fullName evidence="5">23S rRNA (Cytidine1920-2'-O)/16S rRNA (Cytidine1409-2'-O)-methyltransferase</fullName>
    </submittedName>
</protein>
<comment type="caution">
    <text evidence="5">The sequence shown here is derived from an EMBL/GenBank/DDBJ whole genome shotgun (WGS) entry which is preliminary data.</text>
</comment>
<dbReference type="OrthoDB" id="9784736at2"/>
<dbReference type="Pfam" id="PF01479">
    <property type="entry name" value="S4"/>
    <property type="match status" value="1"/>
</dbReference>
<dbReference type="GO" id="GO:0003723">
    <property type="term" value="F:RNA binding"/>
    <property type="evidence" value="ECO:0007669"/>
    <property type="project" value="UniProtKB-KW"/>
</dbReference>
<evidence type="ECO:0000256" key="3">
    <source>
        <dbReference type="PROSITE-ProRule" id="PRU00182"/>
    </source>
</evidence>
<proteinExistence type="inferred from homology"/>
<comment type="similarity">
    <text evidence="2">Belongs to the TlyA family.</text>
</comment>
<dbReference type="EMBL" id="VLKH01000002">
    <property type="protein sequence ID" value="TWH82434.1"/>
    <property type="molecule type" value="Genomic_DNA"/>
</dbReference>
<dbReference type="InterPro" id="IPR002942">
    <property type="entry name" value="S4_RNA-bd"/>
</dbReference>
<dbReference type="PIRSF" id="PIRSF005578">
    <property type="entry name" value="TlyA"/>
    <property type="match status" value="1"/>
</dbReference>
<dbReference type="PROSITE" id="PS50889">
    <property type="entry name" value="S4"/>
    <property type="match status" value="1"/>
</dbReference>
<dbReference type="GO" id="GO:0032259">
    <property type="term" value="P:methylation"/>
    <property type="evidence" value="ECO:0007669"/>
    <property type="project" value="UniProtKB-KW"/>
</dbReference>
<dbReference type="Pfam" id="PF01728">
    <property type="entry name" value="FtsJ"/>
    <property type="match status" value="1"/>
</dbReference>
<dbReference type="Proteomes" id="UP000315343">
    <property type="component" value="Unassembled WGS sequence"/>
</dbReference>
<evidence type="ECO:0000313" key="5">
    <source>
        <dbReference type="EMBL" id="TWH82434.1"/>
    </source>
</evidence>
<dbReference type="SMART" id="SM00363">
    <property type="entry name" value="S4"/>
    <property type="match status" value="1"/>
</dbReference>
<keyword evidence="5" id="KW-0808">Transferase</keyword>
<keyword evidence="1 3" id="KW-0694">RNA-binding</keyword>
<dbReference type="NCBIfam" id="TIGR00478">
    <property type="entry name" value="tly"/>
    <property type="match status" value="1"/>
</dbReference>
<keyword evidence="6" id="KW-1185">Reference proteome</keyword>
<reference evidence="5 6" key="1">
    <citation type="submission" date="2019-07" db="EMBL/GenBank/DDBJ databases">
        <title>Genomic Encyclopedia of Type Strains, Phase I: the one thousand microbial genomes (KMG-I) project.</title>
        <authorList>
            <person name="Kyrpides N."/>
        </authorList>
    </citation>
    <scope>NUCLEOTIDE SEQUENCE [LARGE SCALE GENOMIC DNA]</scope>
    <source>
        <strain evidence="5 6">DSM 13558</strain>
    </source>
</reference>
<dbReference type="GO" id="GO:0008168">
    <property type="term" value="F:methyltransferase activity"/>
    <property type="evidence" value="ECO:0007669"/>
    <property type="project" value="UniProtKB-KW"/>
</dbReference>
<dbReference type="Gene3D" id="3.10.290.10">
    <property type="entry name" value="RNA-binding S4 domain"/>
    <property type="match status" value="1"/>
</dbReference>
<evidence type="ECO:0000313" key="6">
    <source>
        <dbReference type="Proteomes" id="UP000315343"/>
    </source>
</evidence>
<dbReference type="InterPro" id="IPR029063">
    <property type="entry name" value="SAM-dependent_MTases_sf"/>
</dbReference>
<sequence length="263" mass="29757">MEEYRLDVYLHNKGYASSRERAKQLIQESCVYVNDKLAEKPSIKVTDEDLIKVKNIFSYVGRGADKLKKAAEFFKIDFEGITAVDIGASTGGFTDYLLKHGAKKVYAVDVGHDQLHESLKNDKRVINLEDTNIRYADVSLFAEPIDIVTVDVSFISLNLILPKIVEISHDNTKIVVLIKPQFEAGRENIGKNGIVKDKKVHLMVLNNIEKYLSNNDLHLESITYSPIKGGDGNIEYLALISKRKRDKKAINFKDLIKEAFEIL</sequence>
<feature type="domain" description="RNA-binding S4" evidence="4">
    <location>
        <begin position="4"/>
        <end position="68"/>
    </location>
</feature>